<protein>
    <submittedName>
        <fullName evidence="6">DNA-binding transcriptional regulator, LysR family</fullName>
    </submittedName>
</protein>
<dbReference type="SUPFAM" id="SSF53850">
    <property type="entry name" value="Periplasmic binding protein-like II"/>
    <property type="match status" value="1"/>
</dbReference>
<dbReference type="PROSITE" id="PS50931">
    <property type="entry name" value="HTH_LYSR"/>
    <property type="match status" value="1"/>
</dbReference>
<organism evidence="6 7">
    <name type="scientific">Celeribacter neptunius</name>
    <dbReference type="NCBI Taxonomy" id="588602"/>
    <lineage>
        <taxon>Bacteria</taxon>
        <taxon>Pseudomonadati</taxon>
        <taxon>Pseudomonadota</taxon>
        <taxon>Alphaproteobacteria</taxon>
        <taxon>Rhodobacterales</taxon>
        <taxon>Roseobacteraceae</taxon>
        <taxon>Celeribacter</taxon>
    </lineage>
</organism>
<dbReference type="Gene3D" id="1.10.10.10">
    <property type="entry name" value="Winged helix-like DNA-binding domain superfamily/Winged helix DNA-binding domain"/>
    <property type="match status" value="1"/>
</dbReference>
<dbReference type="STRING" id="588602.SAMN04487991_0612"/>
<dbReference type="GO" id="GO:0003700">
    <property type="term" value="F:DNA-binding transcription factor activity"/>
    <property type="evidence" value="ECO:0007669"/>
    <property type="project" value="InterPro"/>
</dbReference>
<gene>
    <name evidence="6" type="ORF">SAMN04487991_0612</name>
</gene>
<keyword evidence="7" id="KW-1185">Reference proteome</keyword>
<comment type="similarity">
    <text evidence="1">Belongs to the LysR transcriptional regulatory family.</text>
</comment>
<dbReference type="InterPro" id="IPR036390">
    <property type="entry name" value="WH_DNA-bd_sf"/>
</dbReference>
<keyword evidence="3 6" id="KW-0238">DNA-binding</keyword>
<dbReference type="SUPFAM" id="SSF46785">
    <property type="entry name" value="Winged helix' DNA-binding domain"/>
    <property type="match status" value="1"/>
</dbReference>
<feature type="domain" description="HTH lysR-type" evidence="5">
    <location>
        <begin position="14"/>
        <end position="71"/>
    </location>
</feature>
<dbReference type="Proteomes" id="UP000199630">
    <property type="component" value="Unassembled WGS sequence"/>
</dbReference>
<dbReference type="Pfam" id="PF03466">
    <property type="entry name" value="LysR_substrate"/>
    <property type="match status" value="1"/>
</dbReference>
<dbReference type="PANTHER" id="PTHR30579">
    <property type="entry name" value="TRANSCRIPTIONAL REGULATOR"/>
    <property type="match status" value="1"/>
</dbReference>
<keyword evidence="2" id="KW-0805">Transcription regulation</keyword>
<evidence type="ECO:0000313" key="6">
    <source>
        <dbReference type="EMBL" id="SFI68923.1"/>
    </source>
</evidence>
<dbReference type="InterPro" id="IPR036388">
    <property type="entry name" value="WH-like_DNA-bd_sf"/>
</dbReference>
<name>A0A1I3K8W1_9RHOB</name>
<reference evidence="7" key="1">
    <citation type="submission" date="2016-10" db="EMBL/GenBank/DDBJ databases">
        <authorList>
            <person name="Varghese N."/>
            <person name="Submissions S."/>
        </authorList>
    </citation>
    <scope>NUCLEOTIDE SEQUENCE [LARGE SCALE GENOMIC DNA]</scope>
    <source>
        <strain evidence="7">DSM 26471</strain>
    </source>
</reference>
<evidence type="ECO:0000256" key="3">
    <source>
        <dbReference type="ARBA" id="ARBA00023125"/>
    </source>
</evidence>
<dbReference type="InterPro" id="IPR005119">
    <property type="entry name" value="LysR_subst-bd"/>
</dbReference>
<evidence type="ECO:0000256" key="4">
    <source>
        <dbReference type="ARBA" id="ARBA00023163"/>
    </source>
</evidence>
<dbReference type="AlphaFoldDB" id="A0A1I3K8W1"/>
<evidence type="ECO:0000256" key="2">
    <source>
        <dbReference type="ARBA" id="ARBA00023015"/>
    </source>
</evidence>
<dbReference type="GO" id="GO:0003677">
    <property type="term" value="F:DNA binding"/>
    <property type="evidence" value="ECO:0007669"/>
    <property type="project" value="UniProtKB-KW"/>
</dbReference>
<dbReference type="EMBL" id="FORH01000001">
    <property type="protein sequence ID" value="SFI68923.1"/>
    <property type="molecule type" value="Genomic_DNA"/>
</dbReference>
<accession>A0A1I3K8W1</accession>
<dbReference type="Gene3D" id="3.40.190.10">
    <property type="entry name" value="Periplasmic binding protein-like II"/>
    <property type="match status" value="2"/>
</dbReference>
<keyword evidence="4" id="KW-0804">Transcription</keyword>
<evidence type="ECO:0000313" key="7">
    <source>
        <dbReference type="Proteomes" id="UP000199630"/>
    </source>
</evidence>
<dbReference type="Pfam" id="PF00126">
    <property type="entry name" value="HTH_1"/>
    <property type="match status" value="1"/>
</dbReference>
<dbReference type="InterPro" id="IPR000847">
    <property type="entry name" value="LysR_HTH_N"/>
</dbReference>
<dbReference type="PRINTS" id="PR00039">
    <property type="entry name" value="HTHLYSR"/>
</dbReference>
<proteinExistence type="inferred from homology"/>
<dbReference type="PANTHER" id="PTHR30579:SF7">
    <property type="entry name" value="HTH-TYPE TRANSCRIPTIONAL REGULATOR LRHA-RELATED"/>
    <property type="match status" value="1"/>
</dbReference>
<dbReference type="RefSeq" id="WP_218151317.1">
    <property type="nucleotide sequence ID" value="NZ_FORH01000001.1"/>
</dbReference>
<dbReference type="InterPro" id="IPR050176">
    <property type="entry name" value="LTTR"/>
</dbReference>
<sequence>MIQFCHDYAMASKLDIGALQALCAIRDNGGVTRAAHRLALSQSAVSHKIRRLEEALGCKLLDRRLGRPAFTPEGERLLHYARRMLAIHDEAVASLSTDPLNGLVRLGVTEETTHGALARVLGRFARLQPDVTVLTEVSQSLTIQAQLDRGEIDVGIFQLFPDQRRTDDTLLSESKLAWVKARDLELDWARPLPFLAFDETCFYRRWAMDAAPLPPHGFSTVMRCASLSGILSAVRSGLGISLLNAGHVDADMETITEALATPPSVATVARLGKSAQSRAVRALIRQIVEEDGYRALGVSQPPVPARPADS</sequence>
<evidence type="ECO:0000259" key="5">
    <source>
        <dbReference type="PROSITE" id="PS50931"/>
    </source>
</evidence>
<evidence type="ECO:0000256" key="1">
    <source>
        <dbReference type="ARBA" id="ARBA00009437"/>
    </source>
</evidence>